<dbReference type="AlphaFoldDB" id="A0A7G2CN35"/>
<organism evidence="4 5">
    <name type="scientific">Angomonas deanei</name>
    <dbReference type="NCBI Taxonomy" id="59799"/>
    <lineage>
        <taxon>Eukaryota</taxon>
        <taxon>Discoba</taxon>
        <taxon>Euglenozoa</taxon>
        <taxon>Kinetoplastea</taxon>
        <taxon>Metakinetoplastina</taxon>
        <taxon>Trypanosomatida</taxon>
        <taxon>Trypanosomatidae</taxon>
        <taxon>Strigomonadinae</taxon>
        <taxon>Angomonas</taxon>
    </lineage>
</organism>
<feature type="region of interest" description="Disordered" evidence="2">
    <location>
        <begin position="1"/>
        <end position="91"/>
    </location>
</feature>
<dbReference type="InterPro" id="IPR013087">
    <property type="entry name" value="Znf_C2H2_type"/>
</dbReference>
<dbReference type="EMBL" id="LR877164">
    <property type="protein sequence ID" value="CAD2221260.1"/>
    <property type="molecule type" value="Genomic_DNA"/>
</dbReference>
<keyword evidence="5" id="KW-1185">Reference proteome</keyword>
<reference evidence="4 5" key="1">
    <citation type="submission" date="2020-08" db="EMBL/GenBank/DDBJ databases">
        <authorList>
            <person name="Newling K."/>
            <person name="Davey J."/>
            <person name="Forrester S."/>
        </authorList>
    </citation>
    <scope>NUCLEOTIDE SEQUENCE [LARGE SCALE GENOMIC DNA]</scope>
    <source>
        <strain evidence="5">Crithidia deanei Carvalho (ATCC PRA-265)</strain>
    </source>
</reference>
<keyword evidence="1" id="KW-0863">Zinc-finger</keyword>
<dbReference type="Pfam" id="PF00096">
    <property type="entry name" value="zf-C2H2"/>
    <property type="match status" value="1"/>
</dbReference>
<feature type="compositionally biased region" description="Polar residues" evidence="2">
    <location>
        <begin position="1"/>
        <end position="19"/>
    </location>
</feature>
<dbReference type="VEuPathDB" id="TriTrypDB:ADEAN_000879200"/>
<feature type="compositionally biased region" description="Acidic residues" evidence="2">
    <location>
        <begin position="27"/>
        <end position="36"/>
    </location>
</feature>
<sequence length="376" mass="43421">MPRDNSASQPTSPHPQGSTDNEGDRSDSEEESESGSDDSSYSNDFTHRHGRFYTDDPREEVFSKLAKQISTQPDMNDTDGRSDQEKSDHKEYRLEDIPVLHLPCTTAYQCRFCGQYFSFKGTKALHEQKCVRRQLSNVKRRRRRLDNDSATDDNDSPAQLKTVYTCEDCGIEVSAQTKLNRHKKFYCPFRESAFSDPFLDAVGQTSKRSPIPENEIDSNAKVKDFEVLTGLKRQREDSTSDNDEEYEYIYVPTDSEDDGDEDSNEEHHRVKEIYNHDEDELLTKLRLDFKRRRSNNNKLTRRLLRKRLQAHEGLEAPPPPVALPHKKEKNDLLRMVTTGVESSVPKKGVTCPYDGCGKVFSKPSLYHRHVRRVHEK</sequence>
<dbReference type="Gene3D" id="3.30.160.60">
    <property type="entry name" value="Classic Zinc Finger"/>
    <property type="match status" value="1"/>
</dbReference>
<feature type="domain" description="C2H2-type" evidence="3">
    <location>
        <begin position="164"/>
        <end position="191"/>
    </location>
</feature>
<evidence type="ECO:0000313" key="5">
    <source>
        <dbReference type="Proteomes" id="UP000515908"/>
    </source>
</evidence>
<keyword evidence="1" id="KW-0479">Metal-binding</keyword>
<dbReference type="PROSITE" id="PS00028">
    <property type="entry name" value="ZINC_FINGER_C2H2_1"/>
    <property type="match status" value="1"/>
</dbReference>
<dbReference type="SMART" id="SM00355">
    <property type="entry name" value="ZnF_C2H2"/>
    <property type="match status" value="3"/>
</dbReference>
<dbReference type="PROSITE" id="PS50157">
    <property type="entry name" value="ZINC_FINGER_C2H2_2"/>
    <property type="match status" value="2"/>
</dbReference>
<proteinExistence type="predicted"/>
<dbReference type="GO" id="GO:0008270">
    <property type="term" value="F:zinc ion binding"/>
    <property type="evidence" value="ECO:0007669"/>
    <property type="project" value="UniProtKB-KW"/>
</dbReference>
<evidence type="ECO:0000259" key="3">
    <source>
        <dbReference type="PROSITE" id="PS50157"/>
    </source>
</evidence>
<evidence type="ECO:0000313" key="4">
    <source>
        <dbReference type="EMBL" id="CAD2221260.1"/>
    </source>
</evidence>
<feature type="domain" description="C2H2-type" evidence="3">
    <location>
        <begin position="349"/>
        <end position="376"/>
    </location>
</feature>
<keyword evidence="1" id="KW-0862">Zinc</keyword>
<gene>
    <name evidence="4" type="ORF">ADEAN_000879200</name>
</gene>
<evidence type="ECO:0000256" key="2">
    <source>
        <dbReference type="SAM" id="MobiDB-lite"/>
    </source>
</evidence>
<accession>A0A7G2CN35</accession>
<feature type="compositionally biased region" description="Basic and acidic residues" evidence="2">
    <location>
        <begin position="52"/>
        <end position="62"/>
    </location>
</feature>
<protein>
    <submittedName>
        <fullName evidence="4">Zinc finger, C2H2 type, putative</fullName>
    </submittedName>
</protein>
<feature type="compositionally biased region" description="Basic and acidic residues" evidence="2">
    <location>
        <begin position="78"/>
        <end position="91"/>
    </location>
</feature>
<name>A0A7G2CN35_9TRYP</name>
<dbReference type="Proteomes" id="UP000515908">
    <property type="component" value="Chromosome 20"/>
</dbReference>
<evidence type="ECO:0000256" key="1">
    <source>
        <dbReference type="PROSITE-ProRule" id="PRU00042"/>
    </source>
</evidence>